<proteinExistence type="predicted"/>
<dbReference type="EMBL" id="MN184887">
    <property type="protein sequence ID" value="QEQ94892.1"/>
    <property type="molecule type" value="Genomic_DNA"/>
</dbReference>
<keyword evidence="2" id="KW-1185">Reference proteome</keyword>
<evidence type="ECO:0000313" key="1">
    <source>
        <dbReference type="EMBL" id="QEQ94892.1"/>
    </source>
</evidence>
<dbReference type="Proteomes" id="UP000326545">
    <property type="component" value="Segment"/>
</dbReference>
<reference evidence="1 2" key="1">
    <citation type="submission" date="2019-07" db="EMBL/GenBank/DDBJ databases">
        <title>Complete genome sequence of bacteriophages infecting Erwinia pyrifoliae.</title>
        <authorList>
            <person name="Kim S.G."/>
            <person name="Park S.C."/>
        </authorList>
    </citation>
    <scope>NUCLEOTIDE SEQUENCE [LARGE SCALE GENOMIC DNA]</scope>
</reference>
<accession>A0A5J6DAI5</accession>
<evidence type="ECO:0000313" key="2">
    <source>
        <dbReference type="Proteomes" id="UP000326545"/>
    </source>
</evidence>
<organism evidence="1 2">
    <name type="scientific">Erwinia phage pEp_SNUABM_01</name>
    <dbReference type="NCBI Taxonomy" id="2601643"/>
    <lineage>
        <taxon>Viruses</taxon>
        <taxon>Duplodnaviria</taxon>
        <taxon>Heunggongvirae</taxon>
        <taxon>Uroviricota</taxon>
        <taxon>Caudoviricetes</taxon>
        <taxon>Vequintavirinae</taxon>
        <taxon>Henunavirus</taxon>
        <taxon>Henunavirus SNUABM01</taxon>
    </lineage>
</organism>
<gene>
    <name evidence="1" type="ORF">pEpSNUABM01_066</name>
</gene>
<protein>
    <submittedName>
        <fullName evidence="1">Uncharacterized protein</fullName>
    </submittedName>
</protein>
<name>A0A5J6DAI5_9CAUD</name>
<sequence length="137" mass="16137">MKCNKCGEDKPETDYYPRNKVCKECYKKRVLAYQKNEGLEGKRVRCRRYANSEKGLVLSRVRVKRYSEKHPKKRRAKDALNYAVRSGKIKKMPCEICGEKKAHGHHDDYDKPLEVRWLCPIHHKQWHSAHGEALNAT</sequence>